<gene>
    <name evidence="1" type="ORF">WNY58_12280</name>
</gene>
<name>A0ABU9TTY4_9GAMM</name>
<organism evidence="1 2">
    <name type="scientific">Neptuniibacter pectenicola</name>
    <dbReference type="NCBI Taxonomy" id="1806669"/>
    <lineage>
        <taxon>Bacteria</taxon>
        <taxon>Pseudomonadati</taxon>
        <taxon>Pseudomonadota</taxon>
        <taxon>Gammaproteobacteria</taxon>
        <taxon>Oceanospirillales</taxon>
        <taxon>Oceanospirillaceae</taxon>
        <taxon>Neptuniibacter</taxon>
    </lineage>
</organism>
<comment type="caution">
    <text evidence="1">The sequence shown here is derived from an EMBL/GenBank/DDBJ whole genome shotgun (WGS) entry which is preliminary data.</text>
</comment>
<sequence length="219" mass="25262">MLRWIALFTLLANALLFLWYSIQVAPVADKASAAVDIDTLRLVSEINPKSLAWLQGDVETSSCVEFDGFGSWVKASAVKRFVYEQGFTSEIDQVRVNGERNHRVVVMLPPQLNERMKVIDYLARTEKRELDDMLDFEYAITGFKDRHAAEKKLTQLKGAKIKARIEFDPVNQLRFKVRVFEYIDRKLSNEIKEVVVESYSVEKNEKKVCQRVASLRPTE</sequence>
<protein>
    <recommendedName>
        <fullName evidence="3">SPOR domain-containing protein</fullName>
    </recommendedName>
</protein>
<reference evidence="1 2" key="1">
    <citation type="submission" date="2024-03" db="EMBL/GenBank/DDBJ databases">
        <title>Community enrichment and isolation of bacterial strains for fucoidan degradation.</title>
        <authorList>
            <person name="Sichert A."/>
        </authorList>
    </citation>
    <scope>NUCLEOTIDE SEQUENCE [LARGE SCALE GENOMIC DNA]</scope>
    <source>
        <strain evidence="1 2">AS76</strain>
    </source>
</reference>
<dbReference type="Proteomes" id="UP001449225">
    <property type="component" value="Unassembled WGS sequence"/>
</dbReference>
<dbReference type="RefSeq" id="WP_342854671.1">
    <property type="nucleotide sequence ID" value="NZ_JBBMRA010000011.1"/>
</dbReference>
<evidence type="ECO:0000313" key="2">
    <source>
        <dbReference type="Proteomes" id="UP001449225"/>
    </source>
</evidence>
<accession>A0ABU9TTY4</accession>
<proteinExistence type="predicted"/>
<evidence type="ECO:0008006" key="3">
    <source>
        <dbReference type="Google" id="ProtNLM"/>
    </source>
</evidence>
<evidence type="ECO:0000313" key="1">
    <source>
        <dbReference type="EMBL" id="MEM5537170.1"/>
    </source>
</evidence>
<dbReference type="EMBL" id="JBBMRA010000011">
    <property type="protein sequence ID" value="MEM5537170.1"/>
    <property type="molecule type" value="Genomic_DNA"/>
</dbReference>
<keyword evidence="2" id="KW-1185">Reference proteome</keyword>